<evidence type="ECO:0008006" key="3">
    <source>
        <dbReference type="Google" id="ProtNLM"/>
    </source>
</evidence>
<dbReference type="OrthoDB" id="8739840at2"/>
<proteinExistence type="predicted"/>
<name>A0A8B6XAN5_9BURK</name>
<sequence length="175" mass="18105">MAHMQRCGGVPRLPAALALALTLGACSGGVGIGFGGYWGDGGWWDDGWDEVGFGVIDSRGRSGIATPGLQVARDLSGWSALWQAHVAPDDPAPPLPSVNFSNRMVAGVFAGQRASPCARIRVTRVLRERATGRLHIDAALSLDGGACSQDSAPSTPAELVALEQTSAEVTLAVNE</sequence>
<accession>A0A8B6XAN5</accession>
<dbReference type="RefSeq" id="WP_156924268.1">
    <property type="nucleotide sequence ID" value="NZ_AXWS01000007.1"/>
</dbReference>
<organism evidence="1 2">
    <name type="scientific">Derxia gummosa DSM 723</name>
    <dbReference type="NCBI Taxonomy" id="1121388"/>
    <lineage>
        <taxon>Bacteria</taxon>
        <taxon>Pseudomonadati</taxon>
        <taxon>Pseudomonadota</taxon>
        <taxon>Betaproteobacteria</taxon>
        <taxon>Burkholderiales</taxon>
        <taxon>Alcaligenaceae</taxon>
        <taxon>Derxia</taxon>
    </lineage>
</organism>
<dbReference type="Proteomes" id="UP000675920">
    <property type="component" value="Unplaced"/>
</dbReference>
<reference evidence="2" key="1">
    <citation type="submission" date="2025-08" db="UniProtKB">
        <authorList>
            <consortium name="RefSeq"/>
        </authorList>
    </citation>
    <scope>IDENTIFICATION</scope>
</reference>
<evidence type="ECO:0000313" key="2">
    <source>
        <dbReference type="RefSeq" id="WP_156924268.1"/>
    </source>
</evidence>
<keyword evidence="1" id="KW-1185">Reference proteome</keyword>
<evidence type="ECO:0000313" key="1">
    <source>
        <dbReference type="Proteomes" id="UP000675920"/>
    </source>
</evidence>
<dbReference type="PROSITE" id="PS51257">
    <property type="entry name" value="PROKAR_LIPOPROTEIN"/>
    <property type="match status" value="1"/>
</dbReference>
<dbReference type="AlphaFoldDB" id="A0A8B6XAN5"/>
<protein>
    <recommendedName>
        <fullName evidence="3">Lipoprotein</fullName>
    </recommendedName>
</protein>